<evidence type="ECO:0000313" key="1">
    <source>
        <dbReference type="EMBL" id="MFC4096725.1"/>
    </source>
</evidence>
<name>A0ABV8JUD8_9FLAO</name>
<organism evidence="1 2">
    <name type="scientific">Euzebyella saccharophila</name>
    <dbReference type="NCBI Taxonomy" id="679664"/>
    <lineage>
        <taxon>Bacteria</taxon>
        <taxon>Pseudomonadati</taxon>
        <taxon>Bacteroidota</taxon>
        <taxon>Flavobacteriia</taxon>
        <taxon>Flavobacteriales</taxon>
        <taxon>Flavobacteriaceae</taxon>
        <taxon>Euzebyella</taxon>
    </lineage>
</organism>
<keyword evidence="2" id="KW-1185">Reference proteome</keyword>
<gene>
    <name evidence="1" type="ORF">ACFOUT_12630</name>
</gene>
<accession>A0ABV8JUD8</accession>
<evidence type="ECO:0000313" key="2">
    <source>
        <dbReference type="Proteomes" id="UP001595814"/>
    </source>
</evidence>
<reference evidence="2" key="1">
    <citation type="journal article" date="2019" name="Int. J. Syst. Evol. Microbiol.">
        <title>The Global Catalogue of Microorganisms (GCM) 10K type strain sequencing project: providing services to taxonomists for standard genome sequencing and annotation.</title>
        <authorList>
            <consortium name="The Broad Institute Genomics Platform"/>
            <consortium name="The Broad Institute Genome Sequencing Center for Infectious Disease"/>
            <person name="Wu L."/>
            <person name="Ma J."/>
        </authorList>
    </citation>
    <scope>NUCLEOTIDE SEQUENCE [LARGE SCALE GENOMIC DNA]</scope>
    <source>
        <strain evidence="2">CECT 7477</strain>
    </source>
</reference>
<comment type="caution">
    <text evidence="1">The sequence shown here is derived from an EMBL/GenBank/DDBJ whole genome shotgun (WGS) entry which is preliminary data.</text>
</comment>
<dbReference type="EMBL" id="JBHSAW010000010">
    <property type="protein sequence ID" value="MFC4096725.1"/>
    <property type="molecule type" value="Genomic_DNA"/>
</dbReference>
<sequence>MEKFKQNRYLNWESENKDALLLRLERDQRNLLQLRVQLNSYRSEPNTYTLFERLNQLRKAMDLCNRNNKEVIAALKGEKIPHSAYVAQAKKQLSTFRQLQSHVEEYLTKCSAYKVPIL</sequence>
<proteinExistence type="predicted"/>
<dbReference type="RefSeq" id="WP_192461473.1">
    <property type="nucleotide sequence ID" value="NZ_JACYFJ010000002.1"/>
</dbReference>
<protein>
    <submittedName>
        <fullName evidence="1">Uncharacterized protein</fullName>
    </submittedName>
</protein>
<dbReference type="Proteomes" id="UP001595814">
    <property type="component" value="Unassembled WGS sequence"/>
</dbReference>